<proteinExistence type="predicted"/>
<dbReference type="AlphaFoldDB" id="A0A382PKW1"/>
<feature type="transmembrane region" description="Helical" evidence="1">
    <location>
        <begin position="49"/>
        <end position="68"/>
    </location>
</feature>
<organism evidence="2">
    <name type="scientific">marine metagenome</name>
    <dbReference type="NCBI Taxonomy" id="408172"/>
    <lineage>
        <taxon>unclassified sequences</taxon>
        <taxon>metagenomes</taxon>
        <taxon>ecological metagenomes</taxon>
    </lineage>
</organism>
<reference evidence="2" key="1">
    <citation type="submission" date="2018-05" db="EMBL/GenBank/DDBJ databases">
        <authorList>
            <person name="Lanie J.A."/>
            <person name="Ng W.-L."/>
            <person name="Kazmierczak K.M."/>
            <person name="Andrzejewski T.M."/>
            <person name="Davidsen T.M."/>
            <person name="Wayne K.J."/>
            <person name="Tettelin H."/>
            <person name="Glass J.I."/>
            <person name="Rusch D."/>
            <person name="Podicherti R."/>
            <person name="Tsui H.-C.T."/>
            <person name="Winkler M.E."/>
        </authorList>
    </citation>
    <scope>NUCLEOTIDE SEQUENCE</scope>
</reference>
<feature type="transmembrane region" description="Helical" evidence="1">
    <location>
        <begin position="80"/>
        <end position="102"/>
    </location>
</feature>
<keyword evidence="1" id="KW-1133">Transmembrane helix</keyword>
<name>A0A382PKW1_9ZZZZ</name>
<dbReference type="EMBL" id="UINC01108148">
    <property type="protein sequence ID" value="SVC74033.1"/>
    <property type="molecule type" value="Genomic_DNA"/>
</dbReference>
<feature type="transmembrane region" description="Helical" evidence="1">
    <location>
        <begin position="132"/>
        <end position="151"/>
    </location>
</feature>
<protein>
    <submittedName>
        <fullName evidence="2">Uncharacterized protein</fullName>
    </submittedName>
</protein>
<accession>A0A382PKW1</accession>
<keyword evidence="1" id="KW-0472">Membrane</keyword>
<sequence>MGFMMSVIRGLLLTIFVVLTPLSLTNLLEYLLTLGFEIPWPLDMIFVPMLTFITLLLITFLFKIWFVIQECPKKKKKWGGIFWASVWSPFLAMAGSIALNFVPFLKAPLMALEVLGELIHPFFSKIPEGMTYLPGHFFGLVITSIFGKMMMGC</sequence>
<evidence type="ECO:0000313" key="2">
    <source>
        <dbReference type="EMBL" id="SVC74033.1"/>
    </source>
</evidence>
<keyword evidence="1" id="KW-0812">Transmembrane</keyword>
<evidence type="ECO:0000256" key="1">
    <source>
        <dbReference type="SAM" id="Phobius"/>
    </source>
</evidence>
<gene>
    <name evidence="2" type="ORF">METZ01_LOCUS326887</name>
</gene>